<feature type="domain" description="DUF3381" evidence="12">
    <location>
        <begin position="234"/>
        <end position="390"/>
    </location>
</feature>
<feature type="compositionally biased region" description="Acidic residues" evidence="9">
    <location>
        <begin position="576"/>
        <end position="598"/>
    </location>
</feature>
<dbReference type="PANTHER" id="PTHR10920:SF13">
    <property type="entry name" value="PRE-RRNA 2'-O-RIBOSE RNA METHYLTRANSFERASE FTSJ3"/>
    <property type="match status" value="1"/>
</dbReference>
<feature type="compositionally biased region" description="Basic and acidic residues" evidence="9">
    <location>
        <begin position="531"/>
        <end position="545"/>
    </location>
</feature>
<evidence type="ECO:0000256" key="4">
    <source>
        <dbReference type="ARBA" id="ARBA00022603"/>
    </source>
</evidence>
<gene>
    <name evidence="13" type="ORF">C8A01DRAFT_38652</name>
</gene>
<dbReference type="SUPFAM" id="SSF53335">
    <property type="entry name" value="S-adenosyl-L-methionine-dependent methyltransferases"/>
    <property type="match status" value="1"/>
</dbReference>
<dbReference type="InterPro" id="IPR012920">
    <property type="entry name" value="rRNA_MeTfrase_SPB1-like_C"/>
</dbReference>
<evidence type="ECO:0000256" key="3">
    <source>
        <dbReference type="ARBA" id="ARBA00022552"/>
    </source>
</evidence>
<organism evidence="13 14">
    <name type="scientific">Parachaetomium inaequale</name>
    <dbReference type="NCBI Taxonomy" id="2588326"/>
    <lineage>
        <taxon>Eukaryota</taxon>
        <taxon>Fungi</taxon>
        <taxon>Dikarya</taxon>
        <taxon>Ascomycota</taxon>
        <taxon>Pezizomycotina</taxon>
        <taxon>Sordariomycetes</taxon>
        <taxon>Sordariomycetidae</taxon>
        <taxon>Sordariales</taxon>
        <taxon>Chaetomiaceae</taxon>
        <taxon>Parachaetomium</taxon>
    </lineage>
</organism>
<dbReference type="FunFam" id="3.40.50.150:FF:000004">
    <property type="entry name" value="AdoMet-dependent rRNA methyltransferase SPB1"/>
    <property type="match status" value="1"/>
</dbReference>
<feature type="active site" description="Proton acceptor" evidence="8">
    <location>
        <position position="157"/>
    </location>
</feature>
<dbReference type="Pfam" id="PF07780">
    <property type="entry name" value="Spb1_C"/>
    <property type="match status" value="1"/>
</dbReference>
<dbReference type="Pfam" id="PF11861">
    <property type="entry name" value="DUF3381"/>
    <property type="match status" value="1"/>
</dbReference>
<dbReference type="Pfam" id="PF01728">
    <property type="entry name" value="FtsJ"/>
    <property type="match status" value="1"/>
</dbReference>
<keyword evidence="3 8" id="KW-0698">rRNA processing</keyword>
<evidence type="ECO:0000256" key="9">
    <source>
        <dbReference type="SAM" id="MobiDB-lite"/>
    </source>
</evidence>
<dbReference type="GO" id="GO:0008650">
    <property type="term" value="F:rRNA (uridine-2'-O-)-methyltransferase activity"/>
    <property type="evidence" value="ECO:0007669"/>
    <property type="project" value="TreeGrafter"/>
</dbReference>
<keyword evidence="14" id="KW-1185">Reference proteome</keyword>
<evidence type="ECO:0000256" key="8">
    <source>
        <dbReference type="HAMAP-Rule" id="MF_03163"/>
    </source>
</evidence>
<feature type="domain" description="Ribosomal RNA methyltransferase SPB1-like C-terminal" evidence="11">
    <location>
        <begin position="632"/>
        <end position="844"/>
    </location>
</feature>
<keyword evidence="4 8" id="KW-0489">Methyltransferase</keyword>
<feature type="domain" description="Ribosomal RNA methyltransferase FtsJ" evidence="10">
    <location>
        <begin position="24"/>
        <end position="200"/>
    </location>
</feature>
<evidence type="ECO:0000256" key="7">
    <source>
        <dbReference type="ARBA" id="ARBA00023242"/>
    </source>
</evidence>
<dbReference type="HAMAP" id="MF_01547">
    <property type="entry name" value="RNA_methyltr_E"/>
    <property type="match status" value="1"/>
</dbReference>
<feature type="binding site" evidence="8">
    <location>
        <position position="92"/>
    </location>
    <ligand>
        <name>S-adenosyl-L-methionine</name>
        <dbReference type="ChEBI" id="CHEBI:59789"/>
    </ligand>
</feature>
<sequence length="846" mass="96484">MAIQKKHGKGRLDKWYKLAKEKGYRARAAFKLIQLNKKYGFLEKSKVVLDLCAAPGSWCQVCAETMPKDSIIIGVDLAPIKPIPKVITFQSDITTEKCRATIRTHLKTWKADCVLHDGAPNVGTAWVQDSYNQAELALHSLKLATEFLVEGGAFVTKVFRSKDYNSLLWVLNQLFTKVDATKPPSSRNVSAEIFVVCRGFKAPKRIDPRLLDPRSVFEDLADPAPNNEAKVYNPEVKKRKREGYEEGDYIQYKEIAASEFIQTTDPIAILGQYNRLTFEQQKNGDVALAALDKLPETTDEIRLCCADLKVLGRKEFKLLLKWRLRVREIFGFPTKKTTKTPLAEEVAEVENMDDELRIQEELQRIKDKESSKKKKERRKENEKKQKEIVRMQMNMTAPMDIGMEQEGPKGGDSMFRLKAIDQTEALRRIAKGKMTKMTAAEFKKDRDSGIGSSGETDDESDEEGDRLERELDNMYDDYRERKAAADAKYRAKKARKEHGDDEWEGVSADEKEESDEEEALEEDSSDDSDSEEHGDTSKPLLRDLDNTPQDEAGLSKRARGFFNQDIFQTIPGLLDVPEDEESEEEAMDVDEEEEIPEVEEPKVEEREAEESEDDLPTIEEQKKMRKEKSARKDKDKAFDVVKRDEDDDDDWEAAEKKTKDGRPNIDIITAEAMTLAHQLARGEKSTYDIIDEGYNKYAFKDRDGLPDWFLDDEGKHDRPHKPISKEAAAAIKEKLRAYNARPIKKVAEARARKKFKQAQKLEKLKKKADLLAGDEGMSEKEKATSIAKLMSAAGRTKRKAPVKVVKAQGLNRGLSGRPKGVKGRYKMVDPRMKKEMRALKRIAKRK</sequence>
<evidence type="ECO:0000313" key="14">
    <source>
        <dbReference type="Proteomes" id="UP001303115"/>
    </source>
</evidence>
<dbReference type="GO" id="GO:0030687">
    <property type="term" value="C:preribosome, large subunit precursor"/>
    <property type="evidence" value="ECO:0007669"/>
    <property type="project" value="TreeGrafter"/>
</dbReference>
<comment type="similarity">
    <text evidence="8">Belongs to the class I-like SAM-binding methyltransferase superfamily. RNA methyltransferase RlmE family. SPB1 subfamily.</text>
</comment>
<accession>A0AAN6SNG9</accession>
<feature type="compositionally biased region" description="Acidic residues" evidence="9">
    <location>
        <begin position="606"/>
        <end position="617"/>
    </location>
</feature>
<dbReference type="Gene3D" id="3.40.50.150">
    <property type="entry name" value="Vaccinia Virus protein VP39"/>
    <property type="match status" value="1"/>
</dbReference>
<feature type="region of interest" description="Disordered" evidence="9">
    <location>
        <begin position="792"/>
        <end position="832"/>
    </location>
</feature>
<keyword evidence="7 8" id="KW-0539">Nucleus</keyword>
<feature type="binding site" evidence="8">
    <location>
        <position position="58"/>
    </location>
    <ligand>
        <name>S-adenosyl-L-methionine</name>
        <dbReference type="ChEBI" id="CHEBI:59789"/>
    </ligand>
</feature>
<proteinExistence type="inferred from homology"/>
<dbReference type="GO" id="GO:0005730">
    <property type="term" value="C:nucleolus"/>
    <property type="evidence" value="ECO:0007669"/>
    <property type="project" value="UniProtKB-SubCell"/>
</dbReference>
<feature type="binding site" evidence="8">
    <location>
        <position position="76"/>
    </location>
    <ligand>
        <name>S-adenosyl-L-methionine</name>
        <dbReference type="ChEBI" id="CHEBI:59789"/>
    </ligand>
</feature>
<feature type="compositionally biased region" description="Basic and acidic residues" evidence="9">
    <location>
        <begin position="653"/>
        <end position="662"/>
    </location>
</feature>
<keyword evidence="6 8" id="KW-0949">S-adenosyl-L-methionine</keyword>
<feature type="compositionally biased region" description="Acidic residues" evidence="9">
    <location>
        <begin position="510"/>
        <end position="530"/>
    </location>
</feature>
<dbReference type="InterPro" id="IPR029063">
    <property type="entry name" value="SAM-dependent_MTases_sf"/>
</dbReference>
<feature type="binding site" evidence="8">
    <location>
        <position position="56"/>
    </location>
    <ligand>
        <name>S-adenosyl-L-methionine</name>
        <dbReference type="ChEBI" id="CHEBI:59789"/>
    </ligand>
</feature>
<dbReference type="InterPro" id="IPR024576">
    <property type="entry name" value="rRNA_MeTfrase_Spb1_DUF3381"/>
</dbReference>
<dbReference type="InterPro" id="IPR050082">
    <property type="entry name" value="RNA_methyltr_RlmE"/>
</dbReference>
<dbReference type="AlphaFoldDB" id="A0AAN6SNG9"/>
<feature type="compositionally biased region" description="Acidic residues" evidence="9">
    <location>
        <begin position="455"/>
        <end position="465"/>
    </location>
</feature>
<dbReference type="HAMAP" id="MF_03163">
    <property type="entry name" value="RNA_methyltr_E_SPB1"/>
    <property type="match status" value="1"/>
</dbReference>
<protein>
    <submittedName>
        <fullName evidence="13">Spb1 C-terminal domain-containing protein</fullName>
    </submittedName>
</protein>
<feature type="region of interest" description="Disordered" evidence="9">
    <location>
        <begin position="362"/>
        <end position="386"/>
    </location>
</feature>
<feature type="region of interest" description="Disordered" evidence="9">
    <location>
        <begin position="437"/>
        <end position="662"/>
    </location>
</feature>
<dbReference type="GO" id="GO:0016435">
    <property type="term" value="F:rRNA (guanine) methyltransferase activity"/>
    <property type="evidence" value="ECO:0007669"/>
    <property type="project" value="TreeGrafter"/>
</dbReference>
<evidence type="ECO:0000259" key="12">
    <source>
        <dbReference type="Pfam" id="PF11861"/>
    </source>
</evidence>
<dbReference type="Proteomes" id="UP001303115">
    <property type="component" value="Unassembled WGS sequence"/>
</dbReference>
<evidence type="ECO:0000313" key="13">
    <source>
        <dbReference type="EMBL" id="KAK4034886.1"/>
    </source>
</evidence>
<evidence type="ECO:0000256" key="2">
    <source>
        <dbReference type="ARBA" id="ARBA00022517"/>
    </source>
</evidence>
<dbReference type="PANTHER" id="PTHR10920">
    <property type="entry name" value="RIBOSOMAL RNA METHYLTRANSFERASE"/>
    <property type="match status" value="1"/>
</dbReference>
<feature type="compositionally biased region" description="Basic and acidic residues" evidence="9">
    <location>
        <begin position="466"/>
        <end position="489"/>
    </location>
</feature>
<comment type="caution">
    <text evidence="13">The sequence shown here is derived from an EMBL/GenBank/DDBJ whole genome shotgun (WGS) entry which is preliminary data.</text>
</comment>
<evidence type="ECO:0000259" key="10">
    <source>
        <dbReference type="Pfam" id="PF01728"/>
    </source>
</evidence>
<evidence type="ECO:0000256" key="1">
    <source>
        <dbReference type="ARBA" id="ARBA00004604"/>
    </source>
</evidence>
<dbReference type="InterPro" id="IPR028589">
    <property type="entry name" value="SPB1-like"/>
</dbReference>
<comment type="subcellular location">
    <subcellularLocation>
        <location evidence="1 8">Nucleus</location>
        <location evidence="1 8">Nucleolus</location>
    </subcellularLocation>
</comment>
<feature type="compositionally biased region" description="Basic and acidic residues" evidence="9">
    <location>
        <begin position="630"/>
        <end position="644"/>
    </location>
</feature>
<evidence type="ECO:0000259" key="11">
    <source>
        <dbReference type="Pfam" id="PF07780"/>
    </source>
</evidence>
<dbReference type="EMBL" id="MU854462">
    <property type="protein sequence ID" value="KAK4034886.1"/>
    <property type="molecule type" value="Genomic_DNA"/>
</dbReference>
<evidence type="ECO:0000256" key="5">
    <source>
        <dbReference type="ARBA" id="ARBA00022679"/>
    </source>
</evidence>
<dbReference type="InterPro" id="IPR015507">
    <property type="entry name" value="rRNA-MeTfrase_E"/>
</dbReference>
<keyword evidence="2 8" id="KW-0690">Ribosome biogenesis</keyword>
<name>A0AAN6SNG9_9PEZI</name>
<evidence type="ECO:0000256" key="6">
    <source>
        <dbReference type="ARBA" id="ARBA00022691"/>
    </source>
</evidence>
<dbReference type="InterPro" id="IPR002877">
    <property type="entry name" value="RNA_MeTrfase_FtsJ_dom"/>
</dbReference>
<feature type="binding site" evidence="8">
    <location>
        <position position="117"/>
    </location>
    <ligand>
        <name>S-adenosyl-L-methionine</name>
        <dbReference type="ChEBI" id="CHEBI:59789"/>
    </ligand>
</feature>
<dbReference type="GO" id="GO:0000466">
    <property type="term" value="P:maturation of 5.8S rRNA from tricistronic rRNA transcript (SSU-rRNA, 5.8S rRNA, LSU-rRNA)"/>
    <property type="evidence" value="ECO:0007669"/>
    <property type="project" value="TreeGrafter"/>
</dbReference>
<reference evidence="14" key="1">
    <citation type="journal article" date="2023" name="Mol. Phylogenet. Evol.">
        <title>Genome-scale phylogeny and comparative genomics of the fungal order Sordariales.</title>
        <authorList>
            <person name="Hensen N."/>
            <person name="Bonometti L."/>
            <person name="Westerberg I."/>
            <person name="Brannstrom I.O."/>
            <person name="Guillou S."/>
            <person name="Cros-Aarteil S."/>
            <person name="Calhoun S."/>
            <person name="Haridas S."/>
            <person name="Kuo A."/>
            <person name="Mondo S."/>
            <person name="Pangilinan J."/>
            <person name="Riley R."/>
            <person name="LaButti K."/>
            <person name="Andreopoulos B."/>
            <person name="Lipzen A."/>
            <person name="Chen C."/>
            <person name="Yan M."/>
            <person name="Daum C."/>
            <person name="Ng V."/>
            <person name="Clum A."/>
            <person name="Steindorff A."/>
            <person name="Ohm R.A."/>
            <person name="Martin F."/>
            <person name="Silar P."/>
            <person name="Natvig D.O."/>
            <person name="Lalanne C."/>
            <person name="Gautier V."/>
            <person name="Ament-Velasquez S.L."/>
            <person name="Kruys A."/>
            <person name="Hutchinson M.I."/>
            <person name="Powell A.J."/>
            <person name="Barry K."/>
            <person name="Miller A.N."/>
            <person name="Grigoriev I.V."/>
            <person name="Debuchy R."/>
            <person name="Gladieux P."/>
            <person name="Hiltunen Thoren M."/>
            <person name="Johannesson H."/>
        </authorList>
    </citation>
    <scope>NUCLEOTIDE SEQUENCE [LARGE SCALE GENOMIC DNA]</scope>
    <source>
        <strain evidence="14">CBS 284.82</strain>
    </source>
</reference>
<keyword evidence="5 8" id="KW-0808">Transferase</keyword>
<dbReference type="GO" id="GO:0000463">
    <property type="term" value="P:maturation of LSU-rRNA from tricistronic rRNA transcript (SSU-rRNA, 5.8S rRNA, LSU-rRNA)"/>
    <property type="evidence" value="ECO:0007669"/>
    <property type="project" value="TreeGrafter"/>
</dbReference>